<proteinExistence type="predicted"/>
<feature type="compositionally biased region" description="Basic residues" evidence="1">
    <location>
        <begin position="118"/>
        <end position="135"/>
    </location>
</feature>
<evidence type="ECO:0000256" key="1">
    <source>
        <dbReference type="SAM" id="MobiDB-lite"/>
    </source>
</evidence>
<name>A0ABY3PCU0_9STAP</name>
<dbReference type="RefSeq" id="WP_229292549.1">
    <property type="nucleotide sequence ID" value="NZ_CP086654.1"/>
</dbReference>
<feature type="compositionally biased region" description="Basic and acidic residues" evidence="1">
    <location>
        <begin position="93"/>
        <end position="102"/>
    </location>
</feature>
<dbReference type="InterPro" id="IPR016787">
    <property type="entry name" value="UCP021328"/>
</dbReference>
<feature type="region of interest" description="Disordered" evidence="1">
    <location>
        <begin position="87"/>
        <end position="135"/>
    </location>
</feature>
<organism evidence="2 3">
    <name type="scientific">Staphylococcus ratti</name>
    <dbReference type="NCBI Taxonomy" id="2892440"/>
    <lineage>
        <taxon>Bacteria</taxon>
        <taxon>Bacillati</taxon>
        <taxon>Bacillota</taxon>
        <taxon>Bacilli</taxon>
        <taxon>Bacillales</taxon>
        <taxon>Staphylococcaceae</taxon>
        <taxon>Staphylococcus</taxon>
    </lineage>
</organism>
<dbReference type="Proteomes" id="UP001197626">
    <property type="component" value="Chromosome"/>
</dbReference>
<keyword evidence="3" id="KW-1185">Reference proteome</keyword>
<sequence>MKLSIYHDGQFFIGIVEFKESKQSKFIKHTFGKEPGYDEILWFVDKQLLASLDGTKTTVAMKKDKKRINPKRLQRLVSREQKQFKHLSKAHAAIKEEQELNKKQRKVKSKVERDALKEKKRRMKRQKFKEKHKGH</sequence>
<reference evidence="2 3" key="1">
    <citation type="journal article" date="2022" name="Pathogens">
        <title>Staphylococcus ratti sp. nov. Isolated from a Lab Rat.</title>
        <authorList>
            <person name="Kovarovic V."/>
            <person name="Sedlacek I."/>
            <person name="Petras P."/>
            <person name="Kralova S."/>
            <person name="Maslanova I."/>
            <person name="Svec P."/>
            <person name="Neumann-Schaal M."/>
            <person name="Botka T."/>
            <person name="Gelbicova T."/>
            <person name="Stankova E."/>
            <person name="Doskar J."/>
            <person name="Pantucek R."/>
        </authorList>
    </citation>
    <scope>NUCLEOTIDE SEQUENCE [LARGE SCALE GENOMIC DNA]</scope>
    <source>
        <strain evidence="2 3">CCM 9025</strain>
    </source>
</reference>
<evidence type="ECO:0000313" key="2">
    <source>
        <dbReference type="EMBL" id="UEX90049.1"/>
    </source>
</evidence>
<gene>
    <name evidence="2" type="ORF">LN051_11045</name>
</gene>
<evidence type="ECO:0000313" key="3">
    <source>
        <dbReference type="Proteomes" id="UP001197626"/>
    </source>
</evidence>
<accession>A0ABY3PCU0</accession>
<dbReference type="EMBL" id="CP086654">
    <property type="protein sequence ID" value="UEX90049.1"/>
    <property type="molecule type" value="Genomic_DNA"/>
</dbReference>
<protein>
    <submittedName>
        <fullName evidence="2">YjdF family protein</fullName>
    </submittedName>
</protein>
<dbReference type="PIRSF" id="PIRSF021328">
    <property type="entry name" value="UCP021328"/>
    <property type="match status" value="1"/>
</dbReference>
<dbReference type="Pfam" id="PF11208">
    <property type="entry name" value="DUF2992"/>
    <property type="match status" value="1"/>
</dbReference>